<organism evidence="1 2">
    <name type="scientific">Gossypium arboreum</name>
    <name type="common">Tree cotton</name>
    <name type="synonym">Gossypium nanking</name>
    <dbReference type="NCBI Taxonomy" id="29729"/>
    <lineage>
        <taxon>Eukaryota</taxon>
        <taxon>Viridiplantae</taxon>
        <taxon>Streptophyta</taxon>
        <taxon>Embryophyta</taxon>
        <taxon>Tracheophyta</taxon>
        <taxon>Spermatophyta</taxon>
        <taxon>Magnoliopsida</taxon>
        <taxon>eudicotyledons</taxon>
        <taxon>Gunneridae</taxon>
        <taxon>Pentapetalae</taxon>
        <taxon>rosids</taxon>
        <taxon>malvids</taxon>
        <taxon>Malvales</taxon>
        <taxon>Malvaceae</taxon>
        <taxon>Malvoideae</taxon>
        <taxon>Gossypium</taxon>
    </lineage>
</organism>
<sequence length="105" mass="12017">MFLPRARSISCHSHEFDVHICAHLHKITYFLVLMPPLRLLIELLLNYSLNTRNAIGYIRSLHLSASYVANATSYLRPHVARLRATHGITHTGRQVSTTHAELPRH</sequence>
<keyword evidence="2" id="KW-1185">Reference proteome</keyword>
<dbReference type="AlphaFoldDB" id="A0A0B0NPK3"/>
<dbReference type="EMBL" id="KN398704">
    <property type="protein sequence ID" value="KHG13011.1"/>
    <property type="molecule type" value="Genomic_DNA"/>
</dbReference>
<gene>
    <name evidence="1" type="ORF">F383_16685</name>
</gene>
<accession>A0A0B0NPK3</accession>
<proteinExistence type="predicted"/>
<reference evidence="2" key="1">
    <citation type="submission" date="2014-09" db="EMBL/GenBank/DDBJ databases">
        <authorList>
            <person name="Mudge J."/>
            <person name="Ramaraj T."/>
            <person name="Lindquist I.E."/>
            <person name="Bharti A.K."/>
            <person name="Sundararajan A."/>
            <person name="Cameron C.T."/>
            <person name="Woodward J.E."/>
            <person name="May G.D."/>
            <person name="Brubaker C."/>
            <person name="Broadhvest J."/>
            <person name="Wilkins T.A."/>
        </authorList>
    </citation>
    <scope>NUCLEOTIDE SEQUENCE</scope>
    <source>
        <strain evidence="2">cv. AKA8401</strain>
    </source>
</reference>
<dbReference type="Proteomes" id="UP000032142">
    <property type="component" value="Unassembled WGS sequence"/>
</dbReference>
<evidence type="ECO:0000313" key="2">
    <source>
        <dbReference type="Proteomes" id="UP000032142"/>
    </source>
</evidence>
<protein>
    <submittedName>
        <fullName evidence="1">Uncharacterized protein</fullName>
    </submittedName>
</protein>
<name>A0A0B0NPK3_GOSAR</name>
<evidence type="ECO:0000313" key="1">
    <source>
        <dbReference type="EMBL" id="KHG13011.1"/>
    </source>
</evidence>